<dbReference type="NCBIfam" id="TIGR02595">
    <property type="entry name" value="PEP_CTERM"/>
    <property type="match status" value="1"/>
</dbReference>
<feature type="signal peptide" evidence="2">
    <location>
        <begin position="1"/>
        <end position="27"/>
    </location>
</feature>
<dbReference type="Pfam" id="PF07589">
    <property type="entry name" value="PEP-CTERM"/>
    <property type="match status" value="1"/>
</dbReference>
<feature type="transmembrane region" description="Helical" evidence="1">
    <location>
        <begin position="251"/>
        <end position="268"/>
    </location>
</feature>
<gene>
    <name evidence="4" type="ORF">NG895_19450</name>
</gene>
<dbReference type="AlphaFoldDB" id="A0A9X2FBQ7"/>
<evidence type="ECO:0000256" key="1">
    <source>
        <dbReference type="SAM" id="Phobius"/>
    </source>
</evidence>
<keyword evidence="1" id="KW-1133">Transmembrane helix</keyword>
<evidence type="ECO:0000313" key="4">
    <source>
        <dbReference type="EMBL" id="MCO6046082.1"/>
    </source>
</evidence>
<keyword evidence="5" id="KW-1185">Reference proteome</keyword>
<name>A0A9X2FBQ7_9BACT</name>
<proteinExistence type="predicted"/>
<comment type="caution">
    <text evidence="4">The sequence shown here is derived from an EMBL/GenBank/DDBJ whole genome shotgun (WGS) entry which is preliminary data.</text>
</comment>
<feature type="domain" description="Ice-binding protein C-terminal" evidence="3">
    <location>
        <begin position="247"/>
        <end position="271"/>
    </location>
</feature>
<keyword evidence="2" id="KW-0732">Signal</keyword>
<evidence type="ECO:0000259" key="3">
    <source>
        <dbReference type="Pfam" id="PF07589"/>
    </source>
</evidence>
<keyword evidence="1" id="KW-0472">Membrane</keyword>
<feature type="chain" id="PRO_5040794647" evidence="2">
    <location>
        <begin position="28"/>
        <end position="274"/>
    </location>
</feature>
<evidence type="ECO:0000313" key="5">
    <source>
        <dbReference type="Proteomes" id="UP001155241"/>
    </source>
</evidence>
<dbReference type="Proteomes" id="UP001155241">
    <property type="component" value="Unassembled WGS sequence"/>
</dbReference>
<organism evidence="4 5">
    <name type="scientific">Aeoliella straminimaris</name>
    <dbReference type="NCBI Taxonomy" id="2954799"/>
    <lineage>
        <taxon>Bacteria</taxon>
        <taxon>Pseudomonadati</taxon>
        <taxon>Planctomycetota</taxon>
        <taxon>Planctomycetia</taxon>
        <taxon>Pirellulales</taxon>
        <taxon>Lacipirellulaceae</taxon>
        <taxon>Aeoliella</taxon>
    </lineage>
</organism>
<sequence>MNRFLRRLCVCLTTLAALCATISQTWGHGGGGDIAIFTNHALQQVDIGFAVLDDDDISQEVFDPTVSVFQAVLIPNTPSTIPPIPYSYGTREPGFDSEEALPPLKTLRANTLDLWYWDGAGTVDMQPAASLGITGGYAPASDVTQATGGFHGHPMFGLEGDAIPDGIYIAKVTISVDTLADSNPYYLVTLKNESLYTGDPLQDAEHGEMVGEAVRAYLDDPSSGSPMVMGTDYTFYADAVVFARALPVPEPATSALLALGIAGGWLVSRRRKQR</sequence>
<reference evidence="4" key="1">
    <citation type="submission" date="2022-06" db="EMBL/GenBank/DDBJ databases">
        <title>Aeoliella straminimaris, a novel planctomycete from sediments.</title>
        <authorList>
            <person name="Vitorino I.R."/>
            <person name="Lage O.M."/>
        </authorList>
    </citation>
    <scope>NUCLEOTIDE SEQUENCE</scope>
    <source>
        <strain evidence="4">ICT_H6.2</strain>
    </source>
</reference>
<accession>A0A9X2FBQ7</accession>
<keyword evidence="1" id="KW-0812">Transmembrane</keyword>
<dbReference type="InterPro" id="IPR013424">
    <property type="entry name" value="Ice-binding_C"/>
</dbReference>
<protein>
    <submittedName>
        <fullName evidence="4">PEP-CTERM sorting domain-containing protein</fullName>
    </submittedName>
</protein>
<dbReference type="EMBL" id="JAMXLR010000065">
    <property type="protein sequence ID" value="MCO6046082.1"/>
    <property type="molecule type" value="Genomic_DNA"/>
</dbReference>
<evidence type="ECO:0000256" key="2">
    <source>
        <dbReference type="SAM" id="SignalP"/>
    </source>
</evidence>
<dbReference type="RefSeq" id="WP_252854195.1">
    <property type="nucleotide sequence ID" value="NZ_JAMXLR010000065.1"/>
</dbReference>